<dbReference type="EMBL" id="CAJDYZ010010013">
    <property type="protein sequence ID" value="CAD1477440.1"/>
    <property type="molecule type" value="Genomic_DNA"/>
</dbReference>
<proteinExistence type="predicted"/>
<protein>
    <submittedName>
        <fullName evidence="1">Uncharacterized protein</fullName>
    </submittedName>
</protein>
<reference evidence="1" key="1">
    <citation type="submission" date="2020-07" db="EMBL/GenBank/DDBJ databases">
        <authorList>
            <person name="Nazaruddin N."/>
        </authorList>
    </citation>
    <scope>NUCLEOTIDE SEQUENCE</scope>
</reference>
<organism evidence="1 2">
    <name type="scientific">Heterotrigona itama</name>
    <dbReference type="NCBI Taxonomy" id="395501"/>
    <lineage>
        <taxon>Eukaryota</taxon>
        <taxon>Metazoa</taxon>
        <taxon>Ecdysozoa</taxon>
        <taxon>Arthropoda</taxon>
        <taxon>Hexapoda</taxon>
        <taxon>Insecta</taxon>
        <taxon>Pterygota</taxon>
        <taxon>Neoptera</taxon>
        <taxon>Endopterygota</taxon>
        <taxon>Hymenoptera</taxon>
        <taxon>Apocrita</taxon>
        <taxon>Aculeata</taxon>
        <taxon>Apoidea</taxon>
        <taxon>Anthophila</taxon>
        <taxon>Apidae</taxon>
        <taxon>Heterotrigona</taxon>
    </lineage>
</organism>
<keyword evidence="2" id="KW-1185">Reference proteome</keyword>
<accession>A0A6V7HC36</accession>
<comment type="caution">
    <text evidence="1">The sequence shown here is derived from an EMBL/GenBank/DDBJ whole genome shotgun (WGS) entry which is preliminary data.</text>
</comment>
<gene>
    <name evidence="1" type="ORF">MHI_LOCUS726253</name>
</gene>
<sequence>MCILCSGVGRSRRTKRAKVQEGWFFLRTPGGGGRDVEEP</sequence>
<evidence type="ECO:0000313" key="1">
    <source>
        <dbReference type="EMBL" id="CAD1477440.1"/>
    </source>
</evidence>
<name>A0A6V7HC36_9HYME</name>
<dbReference type="Proteomes" id="UP000752696">
    <property type="component" value="Unassembled WGS sequence"/>
</dbReference>
<dbReference type="AlphaFoldDB" id="A0A6V7HC36"/>
<evidence type="ECO:0000313" key="2">
    <source>
        <dbReference type="Proteomes" id="UP000752696"/>
    </source>
</evidence>